<evidence type="ECO:0000313" key="3">
    <source>
        <dbReference type="EMBL" id="EPQ60469.1"/>
    </source>
</evidence>
<feature type="compositionally biased region" description="Basic and acidic residues" evidence="1">
    <location>
        <begin position="343"/>
        <end position="370"/>
    </location>
</feature>
<gene>
    <name evidence="3" type="ORF">GLOTRDRAFT_135142</name>
</gene>
<name>S7S3R8_GLOTA</name>
<dbReference type="OrthoDB" id="198652at2759"/>
<accession>S7S3R8</accession>
<dbReference type="KEGG" id="gtr:GLOTRDRAFT_135142"/>
<dbReference type="RefSeq" id="XP_007860871.1">
    <property type="nucleotide sequence ID" value="XM_007862680.1"/>
</dbReference>
<feature type="region of interest" description="Disordered" evidence="1">
    <location>
        <begin position="330"/>
        <end position="384"/>
    </location>
</feature>
<proteinExistence type="predicted"/>
<organism evidence="3 4">
    <name type="scientific">Gloeophyllum trabeum (strain ATCC 11539 / FP-39264 / Madison 617)</name>
    <name type="common">Brown rot fungus</name>
    <dbReference type="NCBI Taxonomy" id="670483"/>
    <lineage>
        <taxon>Eukaryota</taxon>
        <taxon>Fungi</taxon>
        <taxon>Dikarya</taxon>
        <taxon>Basidiomycota</taxon>
        <taxon>Agaricomycotina</taxon>
        <taxon>Agaricomycetes</taxon>
        <taxon>Gloeophyllales</taxon>
        <taxon>Gloeophyllaceae</taxon>
        <taxon>Gloeophyllum</taxon>
    </lineage>
</organism>
<dbReference type="eggNOG" id="ENOG502S9TZ">
    <property type="taxonomic scope" value="Eukaryota"/>
</dbReference>
<dbReference type="Pfam" id="PF20263">
    <property type="entry name" value="LYRM2-like"/>
    <property type="match status" value="1"/>
</dbReference>
<evidence type="ECO:0000259" key="2">
    <source>
        <dbReference type="Pfam" id="PF20263"/>
    </source>
</evidence>
<dbReference type="InterPro" id="IPR046896">
    <property type="entry name" value="Cup1-like_N"/>
</dbReference>
<reference evidence="3 4" key="1">
    <citation type="journal article" date="2012" name="Science">
        <title>The Paleozoic origin of enzymatic lignin decomposition reconstructed from 31 fungal genomes.</title>
        <authorList>
            <person name="Floudas D."/>
            <person name="Binder M."/>
            <person name="Riley R."/>
            <person name="Barry K."/>
            <person name="Blanchette R.A."/>
            <person name="Henrissat B."/>
            <person name="Martinez A.T."/>
            <person name="Otillar R."/>
            <person name="Spatafora J.W."/>
            <person name="Yadav J.S."/>
            <person name="Aerts A."/>
            <person name="Benoit I."/>
            <person name="Boyd A."/>
            <person name="Carlson A."/>
            <person name="Copeland A."/>
            <person name="Coutinho P.M."/>
            <person name="de Vries R.P."/>
            <person name="Ferreira P."/>
            <person name="Findley K."/>
            <person name="Foster B."/>
            <person name="Gaskell J."/>
            <person name="Glotzer D."/>
            <person name="Gorecki P."/>
            <person name="Heitman J."/>
            <person name="Hesse C."/>
            <person name="Hori C."/>
            <person name="Igarashi K."/>
            <person name="Jurgens J.A."/>
            <person name="Kallen N."/>
            <person name="Kersten P."/>
            <person name="Kohler A."/>
            <person name="Kuees U."/>
            <person name="Kumar T.K.A."/>
            <person name="Kuo A."/>
            <person name="LaButti K."/>
            <person name="Larrondo L.F."/>
            <person name="Lindquist E."/>
            <person name="Ling A."/>
            <person name="Lombard V."/>
            <person name="Lucas S."/>
            <person name="Lundell T."/>
            <person name="Martin R."/>
            <person name="McLaughlin D.J."/>
            <person name="Morgenstern I."/>
            <person name="Morin E."/>
            <person name="Murat C."/>
            <person name="Nagy L.G."/>
            <person name="Nolan M."/>
            <person name="Ohm R.A."/>
            <person name="Patyshakuliyeva A."/>
            <person name="Rokas A."/>
            <person name="Ruiz-Duenas F.J."/>
            <person name="Sabat G."/>
            <person name="Salamov A."/>
            <person name="Samejima M."/>
            <person name="Schmutz J."/>
            <person name="Slot J.C."/>
            <person name="St John F."/>
            <person name="Stenlid J."/>
            <person name="Sun H."/>
            <person name="Sun S."/>
            <person name="Syed K."/>
            <person name="Tsang A."/>
            <person name="Wiebenga A."/>
            <person name="Young D."/>
            <person name="Pisabarro A."/>
            <person name="Eastwood D.C."/>
            <person name="Martin F."/>
            <person name="Cullen D."/>
            <person name="Grigoriev I.V."/>
            <person name="Hibbett D.S."/>
        </authorList>
    </citation>
    <scope>NUCLEOTIDE SEQUENCE [LARGE SCALE GENOMIC DNA]</scope>
    <source>
        <strain evidence="3 4">ATCC 11539</strain>
    </source>
</reference>
<feature type="region of interest" description="Disordered" evidence="1">
    <location>
        <begin position="238"/>
        <end position="264"/>
    </location>
</feature>
<evidence type="ECO:0000256" key="1">
    <source>
        <dbReference type="SAM" id="MobiDB-lite"/>
    </source>
</evidence>
<dbReference type="EMBL" id="KB469296">
    <property type="protein sequence ID" value="EPQ60469.1"/>
    <property type="molecule type" value="Genomic_DNA"/>
</dbReference>
<sequence>MIPFKPIAHLYRDYLRQVRLLPHEYLRTFFRIKARDDVTVLCSTKDGRKSMENKQKRVSKDIRKLKDANTGKWRAFQYVLDLAYGRKGRLRWELLEPLLQDARSSATHRIIPGVERSRPPHYSPELAALLTSPFSRSHKPLSPKDLIIPPTLPARSDPASEEARLLGPLSKRREANLRWRFFTDQSKKVYPPLQILVQEPVLTDPIPRSDKDAVAQAGIRAIGLQDSGVFEEVQKLALPPTQSSPIPRRHPPTPKPQGEADKFSRSPACVFHSPLPRRFLRRRYQELLGRLPILMYIKPGTPGNVVDSKKFRGVPRPRYEISLSARASGPAVPRVHKPAPSMDSHELAWTELSNKEVRKDAADRDSEQRTAKQKAGVCSEIVME</sequence>
<dbReference type="OMA" id="REVNIRW"/>
<feature type="domain" description="LYR motif-containing protein Cup1-like N-terminal" evidence="2">
    <location>
        <begin position="10"/>
        <end position="95"/>
    </location>
</feature>
<keyword evidence="4" id="KW-1185">Reference proteome</keyword>
<dbReference type="HOGENOM" id="CLU_059571_0_0_1"/>
<evidence type="ECO:0000313" key="4">
    <source>
        <dbReference type="Proteomes" id="UP000030669"/>
    </source>
</evidence>
<dbReference type="AlphaFoldDB" id="S7S3R8"/>
<protein>
    <recommendedName>
        <fullName evidence="2">LYR motif-containing protein Cup1-like N-terminal domain-containing protein</fullName>
    </recommendedName>
</protein>
<dbReference type="GeneID" id="19303262"/>
<dbReference type="Proteomes" id="UP000030669">
    <property type="component" value="Unassembled WGS sequence"/>
</dbReference>